<evidence type="ECO:0000313" key="2">
    <source>
        <dbReference type="EMBL" id="KAK2104562.1"/>
    </source>
</evidence>
<dbReference type="EMBL" id="JASSZA010000008">
    <property type="protein sequence ID" value="KAK2104562.1"/>
    <property type="molecule type" value="Genomic_DNA"/>
</dbReference>
<sequence>ETKNLEKHPLKGAEGTLNPCTPILHFGEPARRGVHQKEGYSPERSTAREENFKI</sequence>
<feature type="non-terminal residue" evidence="2">
    <location>
        <position position="1"/>
    </location>
</feature>
<feature type="region of interest" description="Disordered" evidence="1">
    <location>
        <begin position="1"/>
        <end position="54"/>
    </location>
</feature>
<feature type="compositionally biased region" description="Basic and acidic residues" evidence="1">
    <location>
        <begin position="28"/>
        <end position="54"/>
    </location>
</feature>
<feature type="compositionally biased region" description="Basic and acidic residues" evidence="1">
    <location>
        <begin position="1"/>
        <end position="11"/>
    </location>
</feature>
<name>A0ABQ9V5T2_SAGOE</name>
<evidence type="ECO:0000256" key="1">
    <source>
        <dbReference type="SAM" id="MobiDB-lite"/>
    </source>
</evidence>
<dbReference type="Proteomes" id="UP001266305">
    <property type="component" value="Unassembled WGS sequence"/>
</dbReference>
<accession>A0ABQ9V5T2</accession>
<feature type="non-terminal residue" evidence="2">
    <location>
        <position position="54"/>
    </location>
</feature>
<organism evidence="2 3">
    <name type="scientific">Saguinus oedipus</name>
    <name type="common">Cotton-top tamarin</name>
    <name type="synonym">Oedipomidas oedipus</name>
    <dbReference type="NCBI Taxonomy" id="9490"/>
    <lineage>
        <taxon>Eukaryota</taxon>
        <taxon>Metazoa</taxon>
        <taxon>Chordata</taxon>
        <taxon>Craniata</taxon>
        <taxon>Vertebrata</taxon>
        <taxon>Euteleostomi</taxon>
        <taxon>Mammalia</taxon>
        <taxon>Eutheria</taxon>
        <taxon>Euarchontoglires</taxon>
        <taxon>Primates</taxon>
        <taxon>Haplorrhini</taxon>
        <taxon>Platyrrhini</taxon>
        <taxon>Cebidae</taxon>
        <taxon>Callitrichinae</taxon>
        <taxon>Saguinus</taxon>
    </lineage>
</organism>
<comment type="caution">
    <text evidence="2">The sequence shown here is derived from an EMBL/GenBank/DDBJ whole genome shotgun (WGS) entry which is preliminary data.</text>
</comment>
<keyword evidence="3" id="KW-1185">Reference proteome</keyword>
<gene>
    <name evidence="2" type="ORF">P7K49_018418</name>
</gene>
<proteinExistence type="predicted"/>
<reference evidence="2 3" key="1">
    <citation type="submission" date="2023-05" db="EMBL/GenBank/DDBJ databases">
        <title>B98-5 Cell Line De Novo Hybrid Assembly: An Optical Mapping Approach.</title>
        <authorList>
            <person name="Kananen K."/>
            <person name="Auerbach J.A."/>
            <person name="Kautto E."/>
            <person name="Blachly J.S."/>
        </authorList>
    </citation>
    <scope>NUCLEOTIDE SEQUENCE [LARGE SCALE GENOMIC DNA]</scope>
    <source>
        <strain evidence="2">B95-8</strain>
        <tissue evidence="2">Cell line</tissue>
    </source>
</reference>
<protein>
    <submittedName>
        <fullName evidence="2">Uncharacterized protein</fullName>
    </submittedName>
</protein>
<evidence type="ECO:0000313" key="3">
    <source>
        <dbReference type="Proteomes" id="UP001266305"/>
    </source>
</evidence>